<proteinExistence type="predicted"/>
<evidence type="ECO:0000313" key="1">
    <source>
        <dbReference type="EMBL" id="QUI21801.1"/>
    </source>
</evidence>
<protein>
    <submittedName>
        <fullName evidence="1">Uncharacterized protein</fullName>
    </submittedName>
</protein>
<dbReference type="KEGG" id="vpy:HZI73_05605"/>
<organism evidence="1 2">
    <name type="scientific">Vallitalea pronyensis</name>
    <dbReference type="NCBI Taxonomy" id="1348613"/>
    <lineage>
        <taxon>Bacteria</taxon>
        <taxon>Bacillati</taxon>
        <taxon>Bacillota</taxon>
        <taxon>Clostridia</taxon>
        <taxon>Lachnospirales</taxon>
        <taxon>Vallitaleaceae</taxon>
        <taxon>Vallitalea</taxon>
    </lineage>
</organism>
<name>A0A8J8MHU3_9FIRM</name>
<sequence length="141" mass="16921">MESKIKTIGIFPNKGISNIDLRMDKMEVHKNIGIPFVVKENSCYLKEAYLNFNLVLEYNDYKVSNIEFARPIINDYKILLYDIEIFKVNVHDFIQKLMSQYHILFDSENIKDSSLFECKELGMNFWRTYEEREYFEAISIY</sequence>
<gene>
    <name evidence="1" type="ORF">HZI73_05605</name>
</gene>
<dbReference type="AlphaFoldDB" id="A0A8J8MHU3"/>
<accession>A0A8J8MHU3</accession>
<dbReference type="Proteomes" id="UP000683246">
    <property type="component" value="Chromosome"/>
</dbReference>
<dbReference type="RefSeq" id="WP_212697271.1">
    <property type="nucleotide sequence ID" value="NZ_CP058649.1"/>
</dbReference>
<keyword evidence="2" id="KW-1185">Reference proteome</keyword>
<reference evidence="1" key="1">
    <citation type="submission" date="2020-07" db="EMBL/GenBank/DDBJ databases">
        <title>Vallitalea pronyensis genome.</title>
        <authorList>
            <person name="Postec A."/>
        </authorList>
    </citation>
    <scope>NUCLEOTIDE SEQUENCE</scope>
    <source>
        <strain evidence="1">FatNI3</strain>
    </source>
</reference>
<dbReference type="EMBL" id="CP058649">
    <property type="protein sequence ID" value="QUI21801.1"/>
    <property type="molecule type" value="Genomic_DNA"/>
</dbReference>
<evidence type="ECO:0000313" key="2">
    <source>
        <dbReference type="Proteomes" id="UP000683246"/>
    </source>
</evidence>